<accession>A0A9P8P2A4</accession>
<reference evidence="1" key="2">
    <citation type="submission" date="2021-01" db="EMBL/GenBank/DDBJ databases">
        <authorList>
            <person name="Schikora-Tamarit M.A."/>
        </authorList>
    </citation>
    <scope>NUCLEOTIDE SEQUENCE</scope>
    <source>
        <strain evidence="1">CBS6075</strain>
    </source>
</reference>
<comment type="caution">
    <text evidence="1">The sequence shown here is derived from an EMBL/GenBank/DDBJ whole genome shotgun (WGS) entry which is preliminary data.</text>
</comment>
<sequence length="296" mass="33000">MKSSIGNNIRLVVERVNKISLHCDLAEPPVLDGPFLFAVRIVAVQVSIFSQDNDRLIESKVHLCVDRFVIGEKVEVALQSVNVSRPLVFVNQIEGGHTKFLMAISHHHVLNSGQRLVPGPEQLAVQVELDVRTGDCKDRQLVVYCAELDQVRSTCCPWVAFGRAFQLIQVVDTHLITESGQVLEIDHARELLARCDGRQCGILVFSQLAVFRRVSVFVADDFVTCDEDRLKLTAEDALFAAKHLVCCFRGCFCNEHQIVGKRGQFACTDGPELLNGFDRVVLGDLQNGAVFLHHEK</sequence>
<dbReference type="EMBL" id="JAEUBE010000366">
    <property type="protein sequence ID" value="KAH3663686.1"/>
    <property type="molecule type" value="Genomic_DNA"/>
</dbReference>
<keyword evidence="2" id="KW-1185">Reference proteome</keyword>
<evidence type="ECO:0000313" key="2">
    <source>
        <dbReference type="Proteomes" id="UP000769157"/>
    </source>
</evidence>
<dbReference type="GeneID" id="70237051"/>
<gene>
    <name evidence="1" type="ORF">OGAPHI_005087</name>
</gene>
<evidence type="ECO:0000313" key="1">
    <source>
        <dbReference type="EMBL" id="KAH3663686.1"/>
    </source>
</evidence>
<dbReference type="Proteomes" id="UP000769157">
    <property type="component" value="Unassembled WGS sequence"/>
</dbReference>
<proteinExistence type="predicted"/>
<protein>
    <submittedName>
        <fullName evidence="1">Uncharacterized protein</fullName>
    </submittedName>
</protein>
<name>A0A9P8P2A4_9ASCO</name>
<reference evidence="1" key="1">
    <citation type="journal article" date="2021" name="Open Biol.">
        <title>Shared evolutionary footprints suggest mitochondrial oxidative damage underlies multiple complex I losses in fungi.</title>
        <authorList>
            <person name="Schikora-Tamarit M.A."/>
            <person name="Marcet-Houben M."/>
            <person name="Nosek J."/>
            <person name="Gabaldon T."/>
        </authorList>
    </citation>
    <scope>NUCLEOTIDE SEQUENCE</scope>
    <source>
        <strain evidence="1">CBS6075</strain>
    </source>
</reference>
<dbReference type="RefSeq" id="XP_046060022.1">
    <property type="nucleotide sequence ID" value="XM_046206235.1"/>
</dbReference>
<organism evidence="1 2">
    <name type="scientific">Ogataea philodendri</name>
    <dbReference type="NCBI Taxonomy" id="1378263"/>
    <lineage>
        <taxon>Eukaryota</taxon>
        <taxon>Fungi</taxon>
        <taxon>Dikarya</taxon>
        <taxon>Ascomycota</taxon>
        <taxon>Saccharomycotina</taxon>
        <taxon>Pichiomycetes</taxon>
        <taxon>Pichiales</taxon>
        <taxon>Pichiaceae</taxon>
        <taxon>Ogataea</taxon>
    </lineage>
</organism>
<dbReference type="AlphaFoldDB" id="A0A9P8P2A4"/>